<organism evidence="2 3">
    <name type="scientific">Sphingomonas oligophenolica</name>
    <dbReference type="NCBI Taxonomy" id="301154"/>
    <lineage>
        <taxon>Bacteria</taxon>
        <taxon>Pseudomonadati</taxon>
        <taxon>Pseudomonadota</taxon>
        <taxon>Alphaproteobacteria</taxon>
        <taxon>Sphingomonadales</taxon>
        <taxon>Sphingomonadaceae</taxon>
        <taxon>Sphingomonas</taxon>
    </lineage>
</organism>
<sequence length="104" mass="11117">MRKAMICVCVMLAMVQVWPMLFGHRAGEASAASSERAAQPKLIPAVATAKIVPAKVSMPAGGAPKSCYKQYQAAFAVCAKDDQACHIKTADQWDLCEATGFWPS</sequence>
<evidence type="ECO:0000256" key="1">
    <source>
        <dbReference type="SAM" id="SignalP"/>
    </source>
</evidence>
<evidence type="ECO:0000313" key="3">
    <source>
        <dbReference type="Proteomes" id="UP001419910"/>
    </source>
</evidence>
<dbReference type="EMBL" id="JBDIME010000054">
    <property type="protein sequence ID" value="MEN2793565.1"/>
    <property type="molecule type" value="Genomic_DNA"/>
</dbReference>
<keyword evidence="3" id="KW-1185">Reference proteome</keyword>
<feature type="signal peptide" evidence="1">
    <location>
        <begin position="1"/>
        <end position="19"/>
    </location>
</feature>
<reference evidence="2 3" key="1">
    <citation type="submission" date="2024-05" db="EMBL/GenBank/DDBJ databases">
        <authorList>
            <person name="Liu Q."/>
            <person name="Xin Y.-H."/>
        </authorList>
    </citation>
    <scope>NUCLEOTIDE SEQUENCE [LARGE SCALE GENOMIC DNA]</scope>
    <source>
        <strain evidence="2 3">CGMCC 1.10181</strain>
    </source>
</reference>
<dbReference type="Proteomes" id="UP001419910">
    <property type="component" value="Unassembled WGS sequence"/>
</dbReference>
<name>A0ABU9YCM6_9SPHN</name>
<accession>A0ABU9YCM6</accession>
<proteinExistence type="predicted"/>
<keyword evidence="1" id="KW-0732">Signal</keyword>
<evidence type="ECO:0008006" key="4">
    <source>
        <dbReference type="Google" id="ProtNLM"/>
    </source>
</evidence>
<feature type="chain" id="PRO_5046081665" description="DUF3551 domain-containing protein" evidence="1">
    <location>
        <begin position="20"/>
        <end position="104"/>
    </location>
</feature>
<dbReference type="RefSeq" id="WP_343892784.1">
    <property type="nucleotide sequence ID" value="NZ_BAAAEH010000064.1"/>
</dbReference>
<gene>
    <name evidence="2" type="ORF">ABC974_28370</name>
</gene>
<comment type="caution">
    <text evidence="2">The sequence shown here is derived from an EMBL/GenBank/DDBJ whole genome shotgun (WGS) entry which is preliminary data.</text>
</comment>
<protein>
    <recommendedName>
        <fullName evidence="4">DUF3551 domain-containing protein</fullName>
    </recommendedName>
</protein>
<evidence type="ECO:0000313" key="2">
    <source>
        <dbReference type="EMBL" id="MEN2793565.1"/>
    </source>
</evidence>